<dbReference type="Gene3D" id="3.40.50.2300">
    <property type="match status" value="2"/>
</dbReference>
<evidence type="ECO:0000259" key="3">
    <source>
        <dbReference type="Pfam" id="PF13458"/>
    </source>
</evidence>
<dbReference type="InterPro" id="IPR028082">
    <property type="entry name" value="Peripla_BP_I"/>
</dbReference>
<gene>
    <name evidence="4" type="ORF">ACJEBI_03125</name>
</gene>
<dbReference type="SUPFAM" id="SSF53822">
    <property type="entry name" value="Periplasmic binding protein-like I"/>
    <property type="match status" value="1"/>
</dbReference>
<proteinExistence type="inferred from homology"/>
<evidence type="ECO:0000256" key="1">
    <source>
        <dbReference type="ARBA" id="ARBA00010062"/>
    </source>
</evidence>
<dbReference type="Pfam" id="PF13458">
    <property type="entry name" value="Peripla_BP_6"/>
    <property type="match status" value="1"/>
</dbReference>
<organism evidence="4 5">
    <name type="scientific">Bacillus salipaludis</name>
    <dbReference type="NCBI Taxonomy" id="2547811"/>
    <lineage>
        <taxon>Bacteria</taxon>
        <taxon>Bacillati</taxon>
        <taxon>Bacillota</taxon>
        <taxon>Bacilli</taxon>
        <taxon>Bacillales</taxon>
        <taxon>Bacillaceae</taxon>
        <taxon>Bacillus</taxon>
    </lineage>
</organism>
<keyword evidence="2" id="KW-0732">Signal</keyword>
<dbReference type="Proteomes" id="UP001623041">
    <property type="component" value="Unassembled WGS sequence"/>
</dbReference>
<dbReference type="InterPro" id="IPR051010">
    <property type="entry name" value="BCAA_transport"/>
</dbReference>
<dbReference type="PROSITE" id="PS51257">
    <property type="entry name" value="PROKAR_LIPOPROTEIN"/>
    <property type="match status" value="1"/>
</dbReference>
<name>A0ABW8RAK8_9BACI</name>
<evidence type="ECO:0000256" key="2">
    <source>
        <dbReference type="ARBA" id="ARBA00022729"/>
    </source>
</evidence>
<feature type="domain" description="Leucine-binding protein" evidence="3">
    <location>
        <begin position="36"/>
        <end position="372"/>
    </location>
</feature>
<comment type="caution">
    <text evidence="4">The sequence shown here is derived from an EMBL/GenBank/DDBJ whole genome shotgun (WGS) entry which is preliminary data.</text>
</comment>
<comment type="similarity">
    <text evidence="1">Belongs to the leucine-binding protein family.</text>
</comment>
<reference evidence="4 5" key="1">
    <citation type="submission" date="2024-11" db="EMBL/GenBank/DDBJ databases">
        <authorList>
            <person name="Lucas J.A."/>
        </authorList>
    </citation>
    <scope>NUCLEOTIDE SEQUENCE [LARGE SCALE GENOMIC DNA]</scope>
    <source>
        <strain evidence="4 5">Z 5.4</strain>
    </source>
</reference>
<dbReference type="PANTHER" id="PTHR30483:SF6">
    <property type="entry name" value="PERIPLASMIC BINDING PROTEIN OF ABC TRANSPORTER FOR NATURAL AMINO ACIDS"/>
    <property type="match status" value="1"/>
</dbReference>
<dbReference type="EMBL" id="JBJHQH010000002">
    <property type="protein sequence ID" value="MFK9090478.1"/>
    <property type="molecule type" value="Genomic_DNA"/>
</dbReference>
<sequence length="398" mass="43873">MRKRWIRNIGVLLVILVTITACSSKSSSGGEKSEGPIVLGANLALTGPAGTYGTAMKDVFDFVINQKNDEGGINGRQLKMVYYDDESKPEKTVQNFQKLIKKDGVHVIVGPSTTTTTVAVEPMIEKEKVIMFSGSNAYSPPGNSFAFNTSLKQPATHLIHHEWLKEKGIKKVGVMASTDESGNLSVNIIKNNFNKKDGIEYVFERMALDTVNVTAELTRLKEQGIEALVVIGTGAPVNIVLKGVDQLGLDKPVLLTQTQLNFAFADQVKDFMPKELYISGTPPMVYEQLDENNPLKPNLMKFAKLYKDGLHKEPDHLGAMGYDIITSVIKAIELAGSDDPEKMKKAFETKFKNMALTTSVVNYTPEDHQGTNGDGIVLIKLNQDSTWSLAMEPKFWEK</sequence>
<evidence type="ECO:0000313" key="5">
    <source>
        <dbReference type="Proteomes" id="UP001623041"/>
    </source>
</evidence>
<dbReference type="RefSeq" id="WP_406579170.1">
    <property type="nucleotide sequence ID" value="NZ_JBJHQH010000002.1"/>
</dbReference>
<dbReference type="PANTHER" id="PTHR30483">
    <property type="entry name" value="LEUCINE-SPECIFIC-BINDING PROTEIN"/>
    <property type="match status" value="1"/>
</dbReference>
<evidence type="ECO:0000313" key="4">
    <source>
        <dbReference type="EMBL" id="MFK9090478.1"/>
    </source>
</evidence>
<accession>A0ABW8RAK8</accession>
<protein>
    <submittedName>
        <fullName evidence="4">ABC transporter substrate-binding protein</fullName>
    </submittedName>
</protein>
<keyword evidence="5" id="KW-1185">Reference proteome</keyword>
<dbReference type="InterPro" id="IPR028081">
    <property type="entry name" value="Leu-bd"/>
</dbReference>